<organism evidence="1 2">
    <name type="scientific">Dysosmobacter welbionis</name>
    <dbReference type="NCBI Taxonomy" id="2093857"/>
    <lineage>
        <taxon>Bacteria</taxon>
        <taxon>Bacillati</taxon>
        <taxon>Bacillota</taxon>
        <taxon>Clostridia</taxon>
        <taxon>Eubacteriales</taxon>
        <taxon>Oscillospiraceae</taxon>
        <taxon>Dysosmobacter</taxon>
    </lineage>
</organism>
<accession>A0A4D7AWQ2</accession>
<dbReference type="AlphaFoldDB" id="A0A4D7AWQ2"/>
<sequence length="91" mass="9904">MNLPEEAAVLLYQADATAGPASSWSIRLIAGLDGALTVLSGMRNPERLGNNTGYTANQEAYYAALPQTYRKASDCIRCGLREKIARRGFRP</sequence>
<dbReference type="KEGG" id="obj:EIO64_01280"/>
<reference evidence="2" key="1">
    <citation type="submission" date="2018-12" db="EMBL/GenBank/DDBJ databases">
        <title>Dusodibacter welbiota gen. nov., sp. nov., isolated from human faeces and emended description of the Oscillibacter genus.</title>
        <authorList>
            <person name="Le Roy T."/>
            <person name="Van der Smissen P."/>
            <person name="Delzenne N."/>
            <person name="Muccioli G."/>
            <person name="Collet J.F."/>
            <person name="Cani P.D."/>
        </authorList>
    </citation>
    <scope>NUCLEOTIDE SEQUENCE [LARGE SCALE GENOMIC DNA]</scope>
    <source>
        <strain evidence="2">J115</strain>
    </source>
</reference>
<evidence type="ECO:0000313" key="2">
    <source>
        <dbReference type="Proteomes" id="UP000298642"/>
    </source>
</evidence>
<gene>
    <name evidence="1" type="ORF">EIO64_01280</name>
</gene>
<dbReference type="EMBL" id="CP034413">
    <property type="protein sequence ID" value="QCI58022.1"/>
    <property type="molecule type" value="Genomic_DNA"/>
</dbReference>
<dbReference type="RefSeq" id="WP_136890698.1">
    <property type="nucleotide sequence ID" value="NZ_CAUWCU010000006.1"/>
</dbReference>
<dbReference type="GeneID" id="89522841"/>
<keyword evidence="2" id="KW-1185">Reference proteome</keyword>
<dbReference type="Proteomes" id="UP000298642">
    <property type="component" value="Chromosome"/>
</dbReference>
<proteinExistence type="predicted"/>
<evidence type="ECO:0000313" key="1">
    <source>
        <dbReference type="EMBL" id="QCI58022.1"/>
    </source>
</evidence>
<protein>
    <submittedName>
        <fullName evidence="1">Uncharacterized protein</fullName>
    </submittedName>
</protein>
<name>A0A4D7AWQ2_9FIRM</name>